<feature type="region of interest" description="Disordered" evidence="1">
    <location>
        <begin position="2206"/>
        <end position="2475"/>
    </location>
</feature>
<sequence length="2621" mass="275534">MVLVKLPEEQKDPSDEIKNAGSPTEDSAGSPTTPTDTPAAPMTKGQKKKAAAAAKKAAARANDSSPSQSPPPEDVDTTSDPEANTTMTQPPSDESGVSKPLDDTPTSAPVQDLEGNAWGLNEDEPAVPSDDLTKPTASDAPASDAQDSGSADDPQVASTEPKSEDSASKSSVVPNDDKTSESVPPPPTGEAPSDALPNASNELPNPDTSDLPDTEIDPVNPSRAVAVDEHNPNEDTTRPNGMFNCEPMDLPPRPSDDDNTPLAQIAGRGVPSINTNVLSDGLVNGGARKQTPGSAGENLGSAQFGSSSHTTATGAFSNSPARPNAPSISPTSGVPARGPGAVGFGSAAPSQTPPATTTTSGFNFGFGSPQKPTPKNASGMSWGAPSPASASSKPAKSAGWSWSGLANKARETFEQAIGDEQSPAPGPTQAPTVPPTSTRAPPARSPSVERPAQSPAVGPTNSNSNSDAVPSPNRPTRGMTSFEAKMAALKQKAATGRNKDSPSGPNAEAETPKTPSLVIPPSVSDVSPISPSVSTQSHTQAQPLPLPLPTSMTSPTEQNTPQTPNQAMVTSAFSSPPRESTAETGKVGKPVAIFDNQEAPIGSKVASTGLRLQTQPPPVPDRRRSESPVTKRDSNASESERPSLADMRSTSAPLPRTPINGASPRTPGSFGFGPGLGTTSRFNSRFSFGGGGLGGIRSGPGPSTMSTPVGEKNEARFDNHRDDDLSSVVEGSEPNDLDSQVGESDNQDLDSLVDESGAVGLPELSIDVESPTIPTMPTAFRSNIPVTSLPGIKPFVMSPPPITPPPATFEVTAPLPSPTRSELEPGAITPDDKTIADLSDLAEIVPELVPKDEVSNDEPQVESVVADEPVLTPVKEEPASTVPPTVEEPVESPVVEKPVAELAVDEVVEPVVRDETPVPEPTEALVPEPIETPMPESPVDEPPLVLSTESAPEPPADPVAEVVVESIPEPTEEFTMKPTTEPTSEPTPATISDPTSEAIPEAAPEPTIESVVELAPETPVEPTPEPVADPVTEPTEAEVEAEIGVQVETELPKPVVELPVEPISEPAVEAVAVAPALETPAEASSQPLPVSPIEAPAVEPIPVVETNVPADKSAAPKLSIDVPQVADSSKLKSPLPPTPATPATPITPSTPAKKKKKKAKKGAAVNEPVPTIPETISEPTPESEPTSKPEPVSVSEPISWPLPKPEPASLGIKPLWNNAKVESVAEPAPTVEVPTVPETPKEPEPTPEVVEDTLPKEEPASPTETKKQKKKKGKRKSSAALTQVTSPADDVSPTSEEMAEQSETKPIESAESVVVEPVMVEPDLVEHIVAQLPTFESTMPGPSVVAYATVEPQLTEPEVIKSMIVEPEVAGPELAEPTVVEPPVVGSEVPELVVEATPSVTVGETIKSEDNHTAVPDEGFETPKVVPQELPEPAESFTEQVAEPIEVVPRSPMVEPIIVSPMELVPEPALVPPPAESSLEPSSVFEAQSEPEVEPIVTLATEPTVESVVTTAPDPVIEPVFEPLVESAPEQGLEFFSEPTMEVAWEPTVASPVEQTVVETVQSPTESTFALASEPQIESSTGPIAELMTSPVVEEPKEEPRVLEAKETPSPSKSSKKKNKRKGTTKATVIAEALVSTSTTDEPVVEVAKSEPLRANADETKFNEEITAVPSQVTSKKKGKKAKAVTSVPTPVDEKVPVFPLPSEAPAPIAIIDTPQLEEMEEVLVTTAPSIKPFEPLLQSEVTPKIEVTELPNDQSEATPKIEVIELADDQYAEAASTISVAQMPYDDTVPFQFAASAVEPNPIDPAPEVPSESEVMPVLVDLPQSPATSVPSVVSSPPRSIISSPQPPLIDSVSRGISPPPRSVTPSTTKHDDIHEVLPMPVIFAPSPVRPILDYIDSAEATIALSPSPVSERASESSQDLGSFERRASIVPQESQSPKRSGSASSITSIDADSASTVDKAKMRPTMPPLISIPVPSPVPAASPYPNSAIKQPPAQAEPECKPNAARIEELAPIVVSNDLPTNDIPAKPNTTVKPSSSRIMDGFSPLRWFGFGASSAPSTEVKSVESKPVDTLPARFHDTESKSCEVEPVTVKAMGVAPMEVEPVVTAVKLAEVKPTKGKVTETVAIESNPIVARPVEISAVASSNLKAAGDRERQPKVTLVPIRKAASPESPAMEKTVWSRWPHQPAMITSIPPVRSKVPLARDSVATATRPDSQTTPPKPNRAPTASTMPPIIPVVSMGAVHSSAQTKVDSPRSRRPPRVDGVTLPIPQAPAHAQGNFTNEKSERPANRPSGMARVASPTLNIPSVAFQSPHSSEDSLPAYTPQAPNVDREPKPALRGILKQRGASLATPPTTDPPATNSPRVTPQASKFEAIGSSNAPVYDNWNHTSPARRGASTNTVVPRSREVPVPSTMTPPSSRNRTTGDPNHRSRSKHTSKELDSVTNKTNRPRTPSPSRETKATSKITAPPKPNLVPVLNDKIIRSKASKPAKISTTRATGDVYIQPLTSPILLTSENYGTRQPENNVYQYDGISPSESLSPASRKAIFDIFQKQVAPQIFPALARPSFDGKKMLYANRRLNVSSRQEFMVELPESGQEAQVYIVQLKKIAVITPQFAPAFR</sequence>
<proteinExistence type="predicted"/>
<feature type="compositionally biased region" description="Low complexity" evidence="1">
    <location>
        <begin position="346"/>
        <end position="368"/>
    </location>
</feature>
<feature type="compositionally biased region" description="Low complexity" evidence="1">
    <location>
        <begin position="1830"/>
        <end position="1845"/>
    </location>
</feature>
<feature type="compositionally biased region" description="Polar residues" evidence="1">
    <location>
        <begin position="557"/>
        <end position="578"/>
    </location>
</feature>
<feature type="compositionally biased region" description="Low complexity" evidence="1">
    <location>
        <begin position="879"/>
        <end position="894"/>
    </location>
</feature>
<feature type="compositionally biased region" description="Pro residues" evidence="1">
    <location>
        <begin position="797"/>
        <end position="807"/>
    </location>
</feature>
<feature type="compositionally biased region" description="Low complexity" evidence="1">
    <location>
        <begin position="1944"/>
        <end position="1958"/>
    </location>
</feature>
<dbReference type="OrthoDB" id="3241998at2759"/>
<feature type="compositionally biased region" description="Polar residues" evidence="1">
    <location>
        <begin position="459"/>
        <end position="468"/>
    </location>
</feature>
<feature type="region of interest" description="Disordered" evidence="1">
    <location>
        <begin position="1907"/>
        <end position="1976"/>
    </location>
</feature>
<feature type="compositionally biased region" description="Low complexity" evidence="1">
    <location>
        <begin position="677"/>
        <end position="687"/>
    </location>
</feature>
<dbReference type="STRING" id="1108050.A0A0B7FU71"/>
<feature type="region of interest" description="Disordered" evidence="1">
    <location>
        <begin position="906"/>
        <end position="1038"/>
    </location>
</feature>
<feature type="compositionally biased region" description="Polar residues" evidence="1">
    <location>
        <begin position="80"/>
        <end position="92"/>
    </location>
</feature>
<evidence type="ECO:0000256" key="1">
    <source>
        <dbReference type="SAM" id="MobiDB-lite"/>
    </source>
</evidence>
<feature type="region of interest" description="Disordered" evidence="1">
    <location>
        <begin position="848"/>
        <end position="894"/>
    </location>
</feature>
<feature type="region of interest" description="Disordered" evidence="1">
    <location>
        <begin position="1566"/>
        <end position="1626"/>
    </location>
</feature>
<feature type="compositionally biased region" description="Basic and acidic residues" evidence="1">
    <location>
        <begin position="1"/>
        <end position="18"/>
    </location>
</feature>
<feature type="compositionally biased region" description="Low complexity" evidence="1">
    <location>
        <begin position="137"/>
        <end position="155"/>
    </location>
</feature>
<accession>A0A0B7FU71</accession>
<feature type="compositionally biased region" description="Polar residues" evidence="1">
    <location>
        <begin position="198"/>
        <end position="208"/>
    </location>
</feature>
<feature type="compositionally biased region" description="Polar residues" evidence="1">
    <location>
        <begin position="2302"/>
        <end position="2315"/>
    </location>
</feature>
<feature type="compositionally biased region" description="Polar residues" evidence="1">
    <location>
        <begin position="21"/>
        <end position="30"/>
    </location>
</feature>
<feature type="compositionally biased region" description="Low complexity" evidence="1">
    <location>
        <begin position="978"/>
        <end position="988"/>
    </location>
</feature>
<feature type="compositionally biased region" description="Basic and acidic residues" evidence="1">
    <location>
        <begin position="226"/>
        <end position="237"/>
    </location>
</feature>
<feature type="region of interest" description="Disordered" evidence="1">
    <location>
        <begin position="1225"/>
        <end position="1310"/>
    </location>
</feature>
<feature type="compositionally biased region" description="Basic residues" evidence="1">
    <location>
        <begin position="1267"/>
        <end position="1277"/>
    </location>
</feature>
<feature type="region of interest" description="Disordered" evidence="1">
    <location>
        <begin position="1830"/>
        <end position="1874"/>
    </location>
</feature>
<feature type="compositionally biased region" description="Basic and acidic residues" evidence="1">
    <location>
        <begin position="620"/>
        <end position="643"/>
    </location>
</feature>
<dbReference type="Proteomes" id="UP000059188">
    <property type="component" value="Unassembled WGS sequence"/>
</dbReference>
<feature type="compositionally biased region" description="Low complexity" evidence="1">
    <location>
        <begin position="2409"/>
        <end position="2420"/>
    </location>
</feature>
<dbReference type="EMBL" id="LN679157">
    <property type="protein sequence ID" value="CEL61501.1"/>
    <property type="molecule type" value="Genomic_DNA"/>
</dbReference>
<feature type="compositionally biased region" description="Polar residues" evidence="1">
    <location>
        <begin position="2377"/>
        <end position="2401"/>
    </location>
</feature>
<feature type="compositionally biased region" description="Low complexity" evidence="1">
    <location>
        <begin position="1167"/>
        <end position="1199"/>
    </location>
</feature>
<feature type="compositionally biased region" description="Polar residues" evidence="1">
    <location>
        <begin position="1933"/>
        <end position="1943"/>
    </location>
</feature>
<gene>
    <name evidence="2" type="ORF">RSOLAG1IB_10074</name>
</gene>
<organism evidence="2 3">
    <name type="scientific">Thanatephorus cucumeris (strain AG1-IB / isolate 7/3/14)</name>
    <name type="common">Lettuce bottom rot fungus</name>
    <name type="synonym">Rhizoctonia solani</name>
    <dbReference type="NCBI Taxonomy" id="1108050"/>
    <lineage>
        <taxon>Eukaryota</taxon>
        <taxon>Fungi</taxon>
        <taxon>Dikarya</taxon>
        <taxon>Basidiomycota</taxon>
        <taxon>Agaricomycotina</taxon>
        <taxon>Agaricomycetes</taxon>
        <taxon>Cantharellales</taxon>
        <taxon>Ceratobasidiaceae</taxon>
        <taxon>Rhizoctonia</taxon>
        <taxon>Rhizoctonia solani AG-1</taxon>
    </lineage>
</organism>
<feature type="compositionally biased region" description="Polar residues" evidence="1">
    <location>
        <begin position="2443"/>
        <end position="2457"/>
    </location>
</feature>
<feature type="compositionally biased region" description="Basic residues" evidence="1">
    <location>
        <begin position="1152"/>
        <end position="1161"/>
    </location>
</feature>
<protein>
    <submittedName>
        <fullName evidence="2">Proteophosphoglycan ppg4</fullName>
    </submittedName>
</protein>
<evidence type="ECO:0000313" key="2">
    <source>
        <dbReference type="EMBL" id="CEL61501.1"/>
    </source>
</evidence>
<feature type="compositionally biased region" description="Gly residues" evidence="1">
    <location>
        <begin position="688"/>
        <end position="698"/>
    </location>
</feature>
<feature type="compositionally biased region" description="Polar residues" evidence="1">
    <location>
        <begin position="1566"/>
        <end position="1582"/>
    </location>
</feature>
<feature type="compositionally biased region" description="Polar residues" evidence="1">
    <location>
        <begin position="300"/>
        <end position="332"/>
    </location>
</feature>
<keyword evidence="3" id="KW-1185">Reference proteome</keyword>
<feature type="region of interest" description="Disordered" evidence="1">
    <location>
        <begin position="1110"/>
        <end position="1212"/>
    </location>
</feature>
<reference evidence="2 3" key="1">
    <citation type="submission" date="2014-11" db="EMBL/GenBank/DDBJ databases">
        <authorList>
            <person name="Wibberg Daniel"/>
        </authorList>
    </citation>
    <scope>NUCLEOTIDE SEQUENCE [LARGE SCALE GENOMIC DNA]</scope>
    <source>
        <strain evidence="2">Rhizoctonia solani AG1-IB 7/3/14</strain>
    </source>
</reference>
<feature type="compositionally biased region" description="Basic and acidic residues" evidence="1">
    <location>
        <begin position="711"/>
        <end position="724"/>
    </location>
</feature>
<feature type="compositionally biased region" description="Low complexity" evidence="1">
    <location>
        <begin position="2351"/>
        <end position="2360"/>
    </location>
</feature>
<feature type="compositionally biased region" description="Low complexity" evidence="1">
    <location>
        <begin position="31"/>
        <end position="41"/>
    </location>
</feature>
<feature type="compositionally biased region" description="Low complexity" evidence="1">
    <location>
        <begin position="1225"/>
        <end position="1238"/>
    </location>
</feature>
<name>A0A0B7FU71_THACB</name>
<feature type="region of interest" description="Disordered" evidence="1">
    <location>
        <begin position="1"/>
        <end position="750"/>
    </location>
</feature>
<feature type="compositionally biased region" description="Polar residues" evidence="1">
    <location>
        <begin position="2209"/>
        <end position="2219"/>
    </location>
</feature>
<evidence type="ECO:0000313" key="3">
    <source>
        <dbReference type="Proteomes" id="UP000059188"/>
    </source>
</evidence>
<feature type="compositionally biased region" description="Low complexity" evidence="1">
    <location>
        <begin position="377"/>
        <end position="403"/>
    </location>
</feature>
<feature type="compositionally biased region" description="Basic residues" evidence="1">
    <location>
        <begin position="1614"/>
        <end position="1624"/>
    </location>
</feature>
<feature type="region of interest" description="Disordered" evidence="1">
    <location>
        <begin position="797"/>
        <end position="830"/>
    </location>
</feature>
<feature type="region of interest" description="Disordered" evidence="1">
    <location>
        <begin position="1671"/>
        <end position="1700"/>
    </location>
</feature>
<feature type="compositionally biased region" description="Pro residues" evidence="1">
    <location>
        <begin position="424"/>
        <end position="434"/>
    </location>
</feature>
<feature type="compositionally biased region" description="Basic and acidic residues" evidence="1">
    <location>
        <begin position="1594"/>
        <end position="1607"/>
    </location>
</feature>
<feature type="compositionally biased region" description="Low complexity" evidence="1">
    <location>
        <begin position="515"/>
        <end position="534"/>
    </location>
</feature>